<protein>
    <submittedName>
        <fullName evidence="1">DUF721 domain-containing protein</fullName>
    </submittedName>
</protein>
<dbReference type="Pfam" id="PF05258">
    <property type="entry name" value="DciA"/>
    <property type="match status" value="1"/>
</dbReference>
<evidence type="ECO:0000313" key="1">
    <source>
        <dbReference type="EMBL" id="TMI90211.1"/>
    </source>
</evidence>
<dbReference type="PANTHER" id="PTHR36456">
    <property type="entry name" value="UPF0232 PROTEIN SCO3875"/>
    <property type="match status" value="1"/>
</dbReference>
<dbReference type="InterPro" id="IPR007922">
    <property type="entry name" value="DciA-like"/>
</dbReference>
<dbReference type="PANTHER" id="PTHR36456:SF1">
    <property type="entry name" value="UPF0232 PROTEIN SCO3875"/>
    <property type="match status" value="1"/>
</dbReference>
<dbReference type="EMBL" id="VBAK01000114">
    <property type="protein sequence ID" value="TMI90211.1"/>
    <property type="molecule type" value="Genomic_DNA"/>
</dbReference>
<name>A0A537K350_9BACT</name>
<dbReference type="Proteomes" id="UP000318509">
    <property type="component" value="Unassembled WGS sequence"/>
</dbReference>
<gene>
    <name evidence="1" type="ORF">E6H00_07215</name>
</gene>
<sequence length="135" mass="14220">MPSGPRSGRRRCGCCACAPGASSRNPVFRLKDLLGEALGALVGPRRARQAGVLDAWPEVVGEARARHARAAGIRGSALIVMTDLPALSHELGLRRSALVEALNQRVGERVIDEIRVVLRPAGEGRESGGVEPKVG</sequence>
<comment type="caution">
    <text evidence="1">The sequence shown here is derived from an EMBL/GenBank/DDBJ whole genome shotgun (WGS) entry which is preliminary data.</text>
</comment>
<reference evidence="1 2" key="1">
    <citation type="journal article" date="2019" name="Nat. Microbiol.">
        <title>Mediterranean grassland soil C-N compound turnover is dependent on rainfall and depth, and is mediated by genomically divergent microorganisms.</title>
        <authorList>
            <person name="Diamond S."/>
            <person name="Andeer P.F."/>
            <person name="Li Z."/>
            <person name="Crits-Christoph A."/>
            <person name="Burstein D."/>
            <person name="Anantharaman K."/>
            <person name="Lane K.R."/>
            <person name="Thomas B.C."/>
            <person name="Pan C."/>
            <person name="Northen T.R."/>
            <person name="Banfield J.F."/>
        </authorList>
    </citation>
    <scope>NUCLEOTIDE SEQUENCE [LARGE SCALE GENOMIC DNA]</scope>
    <source>
        <strain evidence="1">NP_3</strain>
    </source>
</reference>
<proteinExistence type="predicted"/>
<dbReference type="AlphaFoldDB" id="A0A537K350"/>
<evidence type="ECO:0000313" key="2">
    <source>
        <dbReference type="Proteomes" id="UP000318509"/>
    </source>
</evidence>
<accession>A0A537K350</accession>
<organism evidence="1 2">
    <name type="scientific">Candidatus Segetimicrobium genomatis</name>
    <dbReference type="NCBI Taxonomy" id="2569760"/>
    <lineage>
        <taxon>Bacteria</taxon>
        <taxon>Bacillati</taxon>
        <taxon>Candidatus Sysuimicrobiota</taxon>
        <taxon>Candidatus Sysuimicrobiia</taxon>
        <taxon>Candidatus Sysuimicrobiales</taxon>
        <taxon>Candidatus Segetimicrobiaceae</taxon>
        <taxon>Candidatus Segetimicrobium</taxon>
    </lineage>
</organism>